<reference evidence="2" key="1">
    <citation type="submission" date="2020-09" db="EMBL/GenBank/DDBJ databases">
        <title>Genome seq and assembly of Tianweitania sp.</title>
        <authorList>
            <person name="Chhetri G."/>
        </authorList>
    </citation>
    <scope>NUCLEOTIDE SEQUENCE</scope>
    <source>
        <strain evidence="2">Rool2</strain>
    </source>
</reference>
<feature type="signal peptide" evidence="1">
    <location>
        <begin position="1"/>
        <end position="19"/>
    </location>
</feature>
<evidence type="ECO:0008006" key="4">
    <source>
        <dbReference type="Google" id="ProtNLM"/>
    </source>
</evidence>
<keyword evidence="1" id="KW-0732">Signal</keyword>
<evidence type="ECO:0000313" key="2">
    <source>
        <dbReference type="EMBL" id="MBD0414570.1"/>
    </source>
</evidence>
<feature type="chain" id="PRO_5035241284" description="Secreted protein" evidence="1">
    <location>
        <begin position="20"/>
        <end position="205"/>
    </location>
</feature>
<dbReference type="AlphaFoldDB" id="A0A8J6PNF7"/>
<evidence type="ECO:0000313" key="3">
    <source>
        <dbReference type="Proteomes" id="UP000643405"/>
    </source>
</evidence>
<proteinExistence type="predicted"/>
<organism evidence="2 3">
    <name type="scientific">Oryzicola mucosus</name>
    <dbReference type="NCBI Taxonomy" id="2767425"/>
    <lineage>
        <taxon>Bacteria</taxon>
        <taxon>Pseudomonadati</taxon>
        <taxon>Pseudomonadota</taxon>
        <taxon>Alphaproteobacteria</taxon>
        <taxon>Hyphomicrobiales</taxon>
        <taxon>Phyllobacteriaceae</taxon>
        <taxon>Oryzicola</taxon>
    </lineage>
</organism>
<dbReference type="EMBL" id="JACVVX010000002">
    <property type="protein sequence ID" value="MBD0414570.1"/>
    <property type="molecule type" value="Genomic_DNA"/>
</dbReference>
<name>A0A8J6PNF7_9HYPH</name>
<evidence type="ECO:0000256" key="1">
    <source>
        <dbReference type="SAM" id="SignalP"/>
    </source>
</evidence>
<sequence length="205" mass="22353">MSRILLAAAFILSATVLAAADTKAYTLSIGGRDYQIDAGDSVEVDLPDGQKATVKLERNPFARYAGESFAFEHPAGTTVGRSEIDKTIDQHLLATALGTLIILQEYRTLDPTSLDQLMLQQLTQDGIRAGAKVSQQPATRTLSDGKQLKGLTASETSRTETIDYEIVSYGEEDRGVLVVTRIDQDNNAADGEILKRFWETLKIGF</sequence>
<keyword evidence="3" id="KW-1185">Reference proteome</keyword>
<accession>A0A8J6PNF7</accession>
<protein>
    <recommendedName>
        <fullName evidence="4">Secreted protein</fullName>
    </recommendedName>
</protein>
<comment type="caution">
    <text evidence="2">The sequence shown here is derived from an EMBL/GenBank/DDBJ whole genome shotgun (WGS) entry which is preliminary data.</text>
</comment>
<dbReference type="Proteomes" id="UP000643405">
    <property type="component" value="Unassembled WGS sequence"/>
</dbReference>
<gene>
    <name evidence="2" type="ORF">ICI42_07880</name>
</gene>
<dbReference type="RefSeq" id="WP_188164007.1">
    <property type="nucleotide sequence ID" value="NZ_JACVVX010000002.1"/>
</dbReference>